<dbReference type="InterPro" id="IPR011611">
    <property type="entry name" value="PfkB_dom"/>
</dbReference>
<proteinExistence type="inferred from homology"/>
<evidence type="ECO:0000259" key="7">
    <source>
        <dbReference type="Pfam" id="PF00294"/>
    </source>
</evidence>
<dbReference type="SUPFAM" id="SSF53613">
    <property type="entry name" value="Ribokinase-like"/>
    <property type="match status" value="1"/>
</dbReference>
<evidence type="ECO:0000256" key="2">
    <source>
        <dbReference type="ARBA" id="ARBA00022679"/>
    </source>
</evidence>
<dbReference type="PRINTS" id="PR00990">
    <property type="entry name" value="RIBOKINASE"/>
</dbReference>
<dbReference type="GO" id="GO:0005524">
    <property type="term" value="F:ATP binding"/>
    <property type="evidence" value="ECO:0007669"/>
    <property type="project" value="UniProtKB-KW"/>
</dbReference>
<dbReference type="InterPro" id="IPR029056">
    <property type="entry name" value="Ribokinase-like"/>
</dbReference>
<feature type="domain" description="Carbohydrate kinase PfkB" evidence="7">
    <location>
        <begin position="15"/>
        <end position="317"/>
    </location>
</feature>
<evidence type="ECO:0000256" key="1">
    <source>
        <dbReference type="ARBA" id="ARBA00010688"/>
    </source>
</evidence>
<reference evidence="8" key="1">
    <citation type="submission" date="2022-08" db="EMBL/GenBank/DDBJ databases">
        <authorList>
            <person name="Li F."/>
        </authorList>
    </citation>
    <scope>NUCLEOTIDE SEQUENCE</scope>
    <source>
        <strain evidence="8">MQZ15Z-1</strain>
    </source>
</reference>
<evidence type="ECO:0000256" key="3">
    <source>
        <dbReference type="ARBA" id="ARBA00022741"/>
    </source>
</evidence>
<dbReference type="InterPro" id="IPR050306">
    <property type="entry name" value="PfkB_Carbo_kinase"/>
</dbReference>
<gene>
    <name evidence="8" type="ORF">NVS89_11680</name>
</gene>
<evidence type="ECO:0000313" key="9">
    <source>
        <dbReference type="Proteomes" id="UP001151088"/>
    </source>
</evidence>
<comment type="similarity">
    <text evidence="1 6">Belongs to the carbohydrate kinase PfkB family.</text>
</comment>
<dbReference type="PANTHER" id="PTHR43085">
    <property type="entry name" value="HEXOKINASE FAMILY MEMBER"/>
    <property type="match status" value="1"/>
</dbReference>
<dbReference type="RefSeq" id="WP_258732926.1">
    <property type="nucleotide sequence ID" value="NZ_JANTHZ010000004.1"/>
</dbReference>
<dbReference type="PANTHER" id="PTHR43085:SF1">
    <property type="entry name" value="PSEUDOURIDINE KINASE-RELATED"/>
    <property type="match status" value="1"/>
</dbReference>
<dbReference type="CDD" id="cd01167">
    <property type="entry name" value="bac_FRK"/>
    <property type="match status" value="1"/>
</dbReference>
<organism evidence="8 9">
    <name type="scientific">Ancylobacter mangrovi</name>
    <dbReference type="NCBI Taxonomy" id="2972472"/>
    <lineage>
        <taxon>Bacteria</taxon>
        <taxon>Pseudomonadati</taxon>
        <taxon>Pseudomonadota</taxon>
        <taxon>Alphaproteobacteria</taxon>
        <taxon>Hyphomicrobiales</taxon>
        <taxon>Xanthobacteraceae</taxon>
        <taxon>Ancylobacter</taxon>
    </lineage>
</organism>
<accession>A0A9X2PBJ5</accession>
<dbReference type="InterPro" id="IPR002139">
    <property type="entry name" value="Ribo/fructo_kinase"/>
</dbReference>
<keyword evidence="2 6" id="KW-0808">Transferase</keyword>
<keyword evidence="9" id="KW-1185">Reference proteome</keyword>
<dbReference type="PROSITE" id="PS00584">
    <property type="entry name" value="PFKB_KINASES_2"/>
    <property type="match status" value="1"/>
</dbReference>
<dbReference type="GO" id="GO:0008865">
    <property type="term" value="F:fructokinase activity"/>
    <property type="evidence" value="ECO:0007669"/>
    <property type="project" value="UniProtKB-ARBA"/>
</dbReference>
<dbReference type="GO" id="GO:0006000">
    <property type="term" value="P:fructose metabolic process"/>
    <property type="evidence" value="ECO:0007669"/>
    <property type="project" value="UniProtKB-ARBA"/>
</dbReference>
<dbReference type="Gene3D" id="3.40.1190.20">
    <property type="match status" value="1"/>
</dbReference>
<dbReference type="InterPro" id="IPR002173">
    <property type="entry name" value="Carboh/pur_kinase_PfkB_CS"/>
</dbReference>
<comment type="caution">
    <text evidence="8">The sequence shown here is derived from an EMBL/GenBank/DDBJ whole genome shotgun (WGS) entry which is preliminary data.</text>
</comment>
<dbReference type="Proteomes" id="UP001151088">
    <property type="component" value="Unassembled WGS sequence"/>
</dbReference>
<evidence type="ECO:0000256" key="6">
    <source>
        <dbReference type="RuleBase" id="RU003704"/>
    </source>
</evidence>
<keyword evidence="5" id="KW-0067">ATP-binding</keyword>
<evidence type="ECO:0000256" key="5">
    <source>
        <dbReference type="ARBA" id="ARBA00022840"/>
    </source>
</evidence>
<protein>
    <submittedName>
        <fullName evidence="8">Carbohydrate kinase</fullName>
    </submittedName>
</protein>
<sequence length="322" mass="33428">MPEPSSPTPSSPPVILCAGEALIDMVPRQISEGQAFLPLPGGSVFNTAIASARLGTRTFFWYGLSTDMFGDQLCDALAAAGVDTRLCEAVDRPSTLAFVTLSEGQARYLFLDENTAGRMLTPADLPEMPAEVGALFVGGISLVGEPVGSTMEALAAKVAADGMGRLIMLDPNIRPGFIRDEATYRARIGRLIRLAHVVKLSDEDLFWLTGAGDLATQARKVQALGPRLVLVTLGGRGARAFGEGLDVEVPAPAVTVADTVGAGDTFNAGFLSALAEQGALIPAGLAGMSADALRAALDFAVRAAAVSVTRAGANPPWRHELG</sequence>
<keyword evidence="3" id="KW-0547">Nucleotide-binding</keyword>
<evidence type="ECO:0000256" key="4">
    <source>
        <dbReference type="ARBA" id="ARBA00022777"/>
    </source>
</evidence>
<keyword evidence="4 6" id="KW-0418">Kinase</keyword>
<dbReference type="Pfam" id="PF00294">
    <property type="entry name" value="PfkB"/>
    <property type="match status" value="1"/>
</dbReference>
<dbReference type="AlphaFoldDB" id="A0A9X2PBJ5"/>
<evidence type="ECO:0000313" key="8">
    <source>
        <dbReference type="EMBL" id="MCS0495762.1"/>
    </source>
</evidence>
<name>A0A9X2PBJ5_9HYPH</name>
<dbReference type="EMBL" id="JANTHZ010000004">
    <property type="protein sequence ID" value="MCS0495762.1"/>
    <property type="molecule type" value="Genomic_DNA"/>
</dbReference>